<feature type="domain" description="CCDC22 coiled-coil" evidence="4">
    <location>
        <begin position="274"/>
        <end position="570"/>
    </location>
</feature>
<evidence type="ECO:0000256" key="2">
    <source>
        <dbReference type="ARBA" id="ARBA00017553"/>
    </source>
</evidence>
<evidence type="ECO:0000313" key="7">
    <source>
        <dbReference type="Proteomes" id="UP000326759"/>
    </source>
</evidence>
<reference evidence="6 7" key="1">
    <citation type="journal article" date="2019" name="PLoS Biol.">
        <title>Sex chromosomes control vertical transmission of feminizing Wolbachia symbionts in an isopod.</title>
        <authorList>
            <person name="Becking T."/>
            <person name="Chebbi M.A."/>
            <person name="Giraud I."/>
            <person name="Moumen B."/>
            <person name="Laverre T."/>
            <person name="Caubet Y."/>
            <person name="Peccoud J."/>
            <person name="Gilbert C."/>
            <person name="Cordaux R."/>
        </authorList>
    </citation>
    <scope>NUCLEOTIDE SEQUENCE [LARGE SCALE GENOMIC DNA]</scope>
    <source>
        <strain evidence="6">ANa2</strain>
        <tissue evidence="6">Whole body excluding digestive tract and cuticle</tissue>
    </source>
</reference>
<feature type="domain" description="CCDC22 N-terminal" evidence="5">
    <location>
        <begin position="1"/>
        <end position="107"/>
    </location>
</feature>
<organism evidence="6 7">
    <name type="scientific">Armadillidium nasatum</name>
    <dbReference type="NCBI Taxonomy" id="96803"/>
    <lineage>
        <taxon>Eukaryota</taxon>
        <taxon>Metazoa</taxon>
        <taxon>Ecdysozoa</taxon>
        <taxon>Arthropoda</taxon>
        <taxon>Crustacea</taxon>
        <taxon>Multicrustacea</taxon>
        <taxon>Malacostraca</taxon>
        <taxon>Eumalacostraca</taxon>
        <taxon>Peracarida</taxon>
        <taxon>Isopoda</taxon>
        <taxon>Oniscidea</taxon>
        <taxon>Crinocheta</taxon>
        <taxon>Armadillidiidae</taxon>
        <taxon>Armadillidium</taxon>
    </lineage>
</organism>
<dbReference type="PANTHER" id="PTHR15668:SF4">
    <property type="entry name" value="COILED-COIL DOMAIN-CONTAINING PROTEIN 22"/>
    <property type="match status" value="1"/>
</dbReference>
<comment type="caution">
    <text evidence="6">The sequence shown here is derived from an EMBL/GenBank/DDBJ whole genome shotgun (WGS) entry which is preliminary data.</text>
</comment>
<evidence type="ECO:0000313" key="6">
    <source>
        <dbReference type="EMBL" id="KAB7507533.1"/>
    </source>
</evidence>
<name>A0A5N5TMX6_9CRUS</name>
<dbReference type="OrthoDB" id="10266736at2759"/>
<dbReference type="EMBL" id="SEYY01000303">
    <property type="protein sequence ID" value="KAB7507533.1"/>
    <property type="molecule type" value="Genomic_DNA"/>
</dbReference>
<dbReference type="Proteomes" id="UP000326759">
    <property type="component" value="Unassembled WGS sequence"/>
</dbReference>
<dbReference type="InterPro" id="IPR048348">
    <property type="entry name" value="CCDC22_CC"/>
</dbReference>
<gene>
    <name evidence="6" type="ORF">Anas_10220</name>
</gene>
<evidence type="ECO:0000259" key="4">
    <source>
        <dbReference type="Pfam" id="PF05667"/>
    </source>
</evidence>
<feature type="coiled-coil region" evidence="3">
    <location>
        <begin position="411"/>
        <end position="438"/>
    </location>
</feature>
<accession>A0A5N5TMX6</accession>
<keyword evidence="3" id="KW-0175">Coiled coil</keyword>
<dbReference type="InterPro" id="IPR008530">
    <property type="entry name" value="CCDC22"/>
</dbReference>
<evidence type="ECO:0000256" key="3">
    <source>
        <dbReference type="SAM" id="Coils"/>
    </source>
</evidence>
<dbReference type="Pfam" id="PF05667">
    <property type="entry name" value="CCDC22_CC"/>
    <property type="match status" value="1"/>
</dbReference>
<dbReference type="PANTHER" id="PTHR15668">
    <property type="entry name" value="JM1 PROTEIN"/>
    <property type="match status" value="1"/>
</dbReference>
<feature type="coiled-coil region" evidence="3">
    <location>
        <begin position="334"/>
        <end position="368"/>
    </location>
</feature>
<keyword evidence="7" id="KW-1185">Reference proteome</keyword>
<dbReference type="InterPro" id="IPR048349">
    <property type="entry name" value="CCDC22_N"/>
</dbReference>
<evidence type="ECO:0000259" key="5">
    <source>
        <dbReference type="Pfam" id="PF21674"/>
    </source>
</evidence>
<protein>
    <recommendedName>
        <fullName evidence="2">Coiled-coil domain-containing protein 22 homolog</fullName>
    </recommendedName>
</protein>
<evidence type="ECO:0000256" key="1">
    <source>
        <dbReference type="ARBA" id="ARBA00006438"/>
    </source>
</evidence>
<sequence length="605" mass="70115">MDQVDNIIFQNFISLGWEVDENVKSFKDLEVSTIATLMIKCLKAINVENELPQSLPHNMSQRFRAAAKIAEAIKELGFPGDLGYQSILYSSETNLRNIFTFLIEKLPKDAPILTKGPLEKIELIEREASRRTNESLQRPWVPPHCLSVLRKYKTPSNKELYIPLIQYGTSHTRFFETDWNLSDKLNHQSDLEFCLEKSQSSLDDIETYYCSSEKFFPTLLNWHFELLGDSETSSVPTNSTNSIQFLGQVTSKNCISKRLMRNDLTNLFQNYHSVQKNTSEEIYLNTENENSSSSRMTAKKELKAKEEHREEEISNLRFLLSNGQDEVLKIVKECRAKEEAILALEKEVNDYEDKLIEEEKKIVLLKKTSSLLSDPEGNMKKLEDSLKSNKEKEIKLLKQWLDFKTPLEKELEDSKLNLENKRSKQTEIKNEISELKRTTAALLEDAKTKELLLFQLKEQKNKISKGANRAVYTKQILDISSKVQKQKQEVKKILSDTRVIQKEINTLTGKLQRIFAVVEDASYKAANSNELARPIYRSVVAIHDEFQALVDITRETGIIQREIADLQQQVLFFSFLVNLYSSHYLARLKLYTKMFSFQFRHTNTM</sequence>
<comment type="similarity">
    <text evidence="1">Belongs to the CCDC22 family.</text>
</comment>
<dbReference type="Pfam" id="PF21674">
    <property type="entry name" value="CCDC22_N"/>
    <property type="match status" value="1"/>
</dbReference>
<dbReference type="GO" id="GO:2000060">
    <property type="term" value="P:positive regulation of ubiquitin-dependent protein catabolic process"/>
    <property type="evidence" value="ECO:0007669"/>
    <property type="project" value="TreeGrafter"/>
</dbReference>
<dbReference type="AlphaFoldDB" id="A0A5N5TMX6"/>
<dbReference type="GO" id="GO:0097602">
    <property type="term" value="F:cullin family protein binding"/>
    <property type="evidence" value="ECO:0007669"/>
    <property type="project" value="TreeGrafter"/>
</dbReference>
<proteinExistence type="inferred from homology"/>